<dbReference type="AlphaFoldDB" id="A0A2C9WX56"/>
<accession>A0A2C9WX56</accession>
<dbReference type="RefSeq" id="WP_049271704.1">
    <property type="nucleotide sequence ID" value="NZ_CP060703.1"/>
</dbReference>
<comment type="caution">
    <text evidence="1">The sequence shown here is derived from an EMBL/GenBank/DDBJ whole genome shotgun (WGS) entry which is preliminary data.</text>
</comment>
<name>A0A2C9WX56_PSEAI</name>
<reference evidence="1 2" key="1">
    <citation type="submission" date="2017-05" db="EMBL/GenBank/DDBJ databases">
        <authorList>
            <person name="Song R."/>
            <person name="Chenine A.L."/>
            <person name="Ruprecht R.M."/>
        </authorList>
    </citation>
    <scope>NUCLEOTIDE SEQUENCE [LARGE SCALE GENOMIC DNA]</scope>
    <source>
        <strain evidence="1 2">S567_C10_BS</strain>
    </source>
</reference>
<proteinExistence type="predicted"/>
<protein>
    <submittedName>
        <fullName evidence="1">Uncharacterized protein</fullName>
    </submittedName>
</protein>
<dbReference type="EMBL" id="NFFZ01000008">
    <property type="protein sequence ID" value="OTI60719.1"/>
    <property type="molecule type" value="Genomic_DNA"/>
</dbReference>
<sequence>MLTYQEQTEVLTGLLSQTALARMAFAQRLMAQAEVEPYCVIPQGRGFFHIVETATGKVRGFRRNHNEACAYAEQLKRQQAAR</sequence>
<dbReference type="Proteomes" id="UP000194857">
    <property type="component" value="Unassembled WGS sequence"/>
</dbReference>
<organism evidence="1 2">
    <name type="scientific">Pseudomonas aeruginosa</name>
    <dbReference type="NCBI Taxonomy" id="287"/>
    <lineage>
        <taxon>Bacteria</taxon>
        <taxon>Pseudomonadati</taxon>
        <taxon>Pseudomonadota</taxon>
        <taxon>Gammaproteobacteria</taxon>
        <taxon>Pseudomonadales</taxon>
        <taxon>Pseudomonadaceae</taxon>
        <taxon>Pseudomonas</taxon>
    </lineage>
</organism>
<gene>
    <name evidence="1" type="ORF">CAZ10_16685</name>
</gene>
<evidence type="ECO:0000313" key="2">
    <source>
        <dbReference type="Proteomes" id="UP000194857"/>
    </source>
</evidence>
<evidence type="ECO:0000313" key="1">
    <source>
        <dbReference type="EMBL" id="OTI60719.1"/>
    </source>
</evidence>